<evidence type="ECO:0000259" key="6">
    <source>
        <dbReference type="Pfam" id="PF22740"/>
    </source>
</evidence>
<dbReference type="RefSeq" id="WP_068481863.1">
    <property type="nucleotide sequence ID" value="NZ_CANKVH010000001.1"/>
</dbReference>
<evidence type="ECO:0000256" key="2">
    <source>
        <dbReference type="ARBA" id="ARBA00022840"/>
    </source>
</evidence>
<sequence length="295" mass="33135">MSSAEIDGEGRQHIMIVTGMSGAGRSTACKAFEDLDWFVVDNLPPQMIRPLIEVAGKARDSLPKLAVSVDVRGGHLLEEFTALVGGLRETHEVDVLFLDATDGTLVRRFEAVRRPHPLQGNGTILDGIARERSRLQEIREASDIVIDTSELNGHQLVTRIVKRFGEADQNKVAVTVQSFGFKYGIPTDADLVVDMRFLPNPFWEPELRAFNGRDKRVSDYVFDQEGADEFLTHYIEMLDPVLRGYERENKRHVTLAVGCTGGKHRSVAMTERIASLLRERDDTIISVRHRDLGRE</sequence>
<gene>
    <name evidence="7" type="primary">rapZ</name>
    <name evidence="7" type="ORF">F8O03_08430</name>
</gene>
<dbReference type="GO" id="GO:0005524">
    <property type="term" value="F:ATP binding"/>
    <property type="evidence" value="ECO:0007669"/>
    <property type="project" value="UniProtKB-UniRule"/>
</dbReference>
<keyword evidence="1 4" id="KW-0547">Nucleotide-binding</keyword>
<feature type="binding site" evidence="4">
    <location>
        <begin position="70"/>
        <end position="73"/>
    </location>
    <ligand>
        <name>GTP</name>
        <dbReference type="ChEBI" id="CHEBI:37565"/>
    </ligand>
</feature>
<dbReference type="PIRSF" id="PIRSF005052">
    <property type="entry name" value="P-loopkin"/>
    <property type="match status" value="1"/>
</dbReference>
<dbReference type="InterPro" id="IPR053931">
    <property type="entry name" value="RapZ_C"/>
</dbReference>
<evidence type="ECO:0000259" key="5">
    <source>
        <dbReference type="Pfam" id="PF03668"/>
    </source>
</evidence>
<feature type="domain" description="RapZ-like N-terminal" evidence="5">
    <location>
        <begin position="13"/>
        <end position="165"/>
    </location>
</feature>
<dbReference type="Pfam" id="PF03668">
    <property type="entry name" value="RapZ-like_N"/>
    <property type="match status" value="1"/>
</dbReference>
<evidence type="ECO:0000313" key="7">
    <source>
        <dbReference type="EMBL" id="KAB1638409.1"/>
    </source>
</evidence>
<organism evidence="7 8">
    <name type="scientific">Pseudoclavibacter terrae</name>
    <dbReference type="NCBI Taxonomy" id="1530195"/>
    <lineage>
        <taxon>Bacteria</taxon>
        <taxon>Bacillati</taxon>
        <taxon>Actinomycetota</taxon>
        <taxon>Actinomycetes</taxon>
        <taxon>Micrococcales</taxon>
        <taxon>Microbacteriaceae</taxon>
        <taxon>Pseudoclavibacter</taxon>
    </lineage>
</organism>
<comment type="caution">
    <text evidence="7">The sequence shown here is derived from an EMBL/GenBank/DDBJ whole genome shotgun (WGS) entry which is preliminary data.</text>
</comment>
<proteinExistence type="inferred from homology"/>
<dbReference type="InterPro" id="IPR005337">
    <property type="entry name" value="RapZ-like"/>
</dbReference>
<dbReference type="PANTHER" id="PTHR30448:SF0">
    <property type="entry name" value="RNASE ADAPTER PROTEIN RAPZ"/>
    <property type="match status" value="1"/>
</dbReference>
<protein>
    <submittedName>
        <fullName evidence="7">RNase adapter RapZ</fullName>
    </submittedName>
</protein>
<dbReference type="AlphaFoldDB" id="A0A7J5B345"/>
<keyword evidence="2 4" id="KW-0067">ATP-binding</keyword>
<dbReference type="Pfam" id="PF22740">
    <property type="entry name" value="PapZ_C"/>
    <property type="match status" value="1"/>
</dbReference>
<dbReference type="OrthoDB" id="9784461at2"/>
<keyword evidence="3 4" id="KW-0342">GTP-binding</keyword>
<dbReference type="InterPro" id="IPR053930">
    <property type="entry name" value="RapZ-like_N"/>
</dbReference>
<accession>A0A7J5B345</accession>
<feature type="domain" description="RapZ C-terminal" evidence="6">
    <location>
        <begin position="173"/>
        <end position="292"/>
    </location>
</feature>
<dbReference type="Proteomes" id="UP000490386">
    <property type="component" value="Unassembled WGS sequence"/>
</dbReference>
<dbReference type="HAMAP" id="MF_00636">
    <property type="entry name" value="RapZ_like"/>
    <property type="match status" value="1"/>
</dbReference>
<reference evidence="7 8" key="1">
    <citation type="submission" date="2019-09" db="EMBL/GenBank/DDBJ databases">
        <title>Phylogeny of genus Pseudoclavibacter and closely related genus.</title>
        <authorList>
            <person name="Li Y."/>
        </authorList>
    </citation>
    <scope>NUCLEOTIDE SEQUENCE [LARGE SCALE GENOMIC DNA]</scope>
    <source>
        <strain evidence="7 8">THG-MD12</strain>
    </source>
</reference>
<feature type="binding site" evidence="4">
    <location>
        <begin position="19"/>
        <end position="26"/>
    </location>
    <ligand>
        <name>ATP</name>
        <dbReference type="ChEBI" id="CHEBI:30616"/>
    </ligand>
</feature>
<evidence type="ECO:0000313" key="8">
    <source>
        <dbReference type="Proteomes" id="UP000490386"/>
    </source>
</evidence>
<keyword evidence="8" id="KW-1185">Reference proteome</keyword>
<dbReference type="Gene3D" id="3.40.50.300">
    <property type="entry name" value="P-loop containing nucleotide triphosphate hydrolases"/>
    <property type="match status" value="1"/>
</dbReference>
<evidence type="ECO:0000256" key="3">
    <source>
        <dbReference type="ARBA" id="ARBA00023134"/>
    </source>
</evidence>
<name>A0A7J5B345_9MICO</name>
<dbReference type="SUPFAM" id="SSF52540">
    <property type="entry name" value="P-loop containing nucleoside triphosphate hydrolases"/>
    <property type="match status" value="1"/>
</dbReference>
<dbReference type="NCBIfam" id="NF003828">
    <property type="entry name" value="PRK05416.1"/>
    <property type="match status" value="1"/>
</dbReference>
<dbReference type="EMBL" id="WBJX01000002">
    <property type="protein sequence ID" value="KAB1638409.1"/>
    <property type="molecule type" value="Genomic_DNA"/>
</dbReference>
<dbReference type="InterPro" id="IPR027417">
    <property type="entry name" value="P-loop_NTPase"/>
</dbReference>
<evidence type="ECO:0000256" key="1">
    <source>
        <dbReference type="ARBA" id="ARBA00022741"/>
    </source>
</evidence>
<dbReference type="GO" id="GO:0005525">
    <property type="term" value="F:GTP binding"/>
    <property type="evidence" value="ECO:0007669"/>
    <property type="project" value="UniProtKB-UniRule"/>
</dbReference>
<dbReference type="PANTHER" id="PTHR30448">
    <property type="entry name" value="RNASE ADAPTER PROTEIN RAPZ"/>
    <property type="match status" value="1"/>
</dbReference>
<evidence type="ECO:0000256" key="4">
    <source>
        <dbReference type="HAMAP-Rule" id="MF_00636"/>
    </source>
</evidence>